<evidence type="ECO:0008006" key="4">
    <source>
        <dbReference type="Google" id="ProtNLM"/>
    </source>
</evidence>
<protein>
    <recommendedName>
        <fullName evidence="4">Secreted protein</fullName>
    </recommendedName>
</protein>
<reference evidence="2" key="1">
    <citation type="submission" date="2017-07" db="EMBL/GenBank/DDBJ databases">
        <title>Taro Niue Genome Assembly and Annotation.</title>
        <authorList>
            <person name="Atibalentja N."/>
            <person name="Keating K."/>
            <person name="Fields C.J."/>
        </authorList>
    </citation>
    <scope>NUCLEOTIDE SEQUENCE</scope>
    <source>
        <strain evidence="2">Niue_2</strain>
        <tissue evidence="2">Leaf</tissue>
    </source>
</reference>
<feature type="chain" id="PRO_5032377766" description="Secreted protein" evidence="1">
    <location>
        <begin position="37"/>
        <end position="85"/>
    </location>
</feature>
<proteinExistence type="predicted"/>
<dbReference type="Proteomes" id="UP000652761">
    <property type="component" value="Unassembled WGS sequence"/>
</dbReference>
<comment type="caution">
    <text evidence="2">The sequence shown here is derived from an EMBL/GenBank/DDBJ whole genome shotgun (WGS) entry which is preliminary data.</text>
</comment>
<feature type="signal peptide" evidence="1">
    <location>
        <begin position="1"/>
        <end position="36"/>
    </location>
</feature>
<sequence>MVAAPFPVAMASRWPVGARQCLCVSWVLPWARLCVGMCPRAGLSLRTFWKGTRQVASLRSATKGDTFVAVSWQRCQEGRVCLIID</sequence>
<evidence type="ECO:0000313" key="3">
    <source>
        <dbReference type="Proteomes" id="UP000652761"/>
    </source>
</evidence>
<keyword evidence="1" id="KW-0732">Signal</keyword>
<name>A0A843X2N7_COLES</name>
<gene>
    <name evidence="2" type="ORF">Taro_044037</name>
</gene>
<dbReference type="EMBL" id="NMUH01004876">
    <property type="protein sequence ID" value="MQM11134.1"/>
    <property type="molecule type" value="Genomic_DNA"/>
</dbReference>
<keyword evidence="3" id="KW-1185">Reference proteome</keyword>
<organism evidence="2 3">
    <name type="scientific">Colocasia esculenta</name>
    <name type="common">Wild taro</name>
    <name type="synonym">Arum esculentum</name>
    <dbReference type="NCBI Taxonomy" id="4460"/>
    <lineage>
        <taxon>Eukaryota</taxon>
        <taxon>Viridiplantae</taxon>
        <taxon>Streptophyta</taxon>
        <taxon>Embryophyta</taxon>
        <taxon>Tracheophyta</taxon>
        <taxon>Spermatophyta</taxon>
        <taxon>Magnoliopsida</taxon>
        <taxon>Liliopsida</taxon>
        <taxon>Araceae</taxon>
        <taxon>Aroideae</taxon>
        <taxon>Colocasieae</taxon>
        <taxon>Colocasia</taxon>
    </lineage>
</organism>
<evidence type="ECO:0000256" key="1">
    <source>
        <dbReference type="SAM" id="SignalP"/>
    </source>
</evidence>
<evidence type="ECO:0000313" key="2">
    <source>
        <dbReference type="EMBL" id="MQM11134.1"/>
    </source>
</evidence>
<accession>A0A843X2N7</accession>
<dbReference type="AlphaFoldDB" id="A0A843X2N7"/>